<dbReference type="FunFam" id="3.30.70.100:FF:000001">
    <property type="entry name" value="ATPase copper transporting beta"/>
    <property type="match status" value="1"/>
</dbReference>
<keyword evidence="3" id="KW-0813">Transport</keyword>
<evidence type="ECO:0000256" key="3">
    <source>
        <dbReference type="ARBA" id="ARBA00022448"/>
    </source>
</evidence>
<keyword evidence="5" id="KW-0597">Phosphoprotein</keyword>
<comment type="caution">
    <text evidence="17">The sequence shown here is derived from an EMBL/GenBank/DDBJ whole genome shotgun (WGS) entry which is preliminary data.</text>
</comment>
<evidence type="ECO:0000256" key="2">
    <source>
        <dbReference type="ARBA" id="ARBA00006024"/>
    </source>
</evidence>
<dbReference type="GO" id="GO:0016887">
    <property type="term" value="F:ATP hydrolysis activity"/>
    <property type="evidence" value="ECO:0007669"/>
    <property type="project" value="InterPro"/>
</dbReference>
<dbReference type="InterPro" id="IPR017969">
    <property type="entry name" value="Heavy-metal-associated_CS"/>
</dbReference>
<dbReference type="InterPro" id="IPR036412">
    <property type="entry name" value="HAD-like_sf"/>
</dbReference>
<evidence type="ECO:0000256" key="9">
    <source>
        <dbReference type="ARBA" id="ARBA00022840"/>
    </source>
</evidence>
<gene>
    <name evidence="17" type="ORF">BTA35_0211855</name>
</gene>
<comment type="similarity">
    <text evidence="2 15">Belongs to the cation transport ATPase (P-type) (TC 3.A.3) family. Type IB subfamily.</text>
</comment>
<dbReference type="CDD" id="cd00371">
    <property type="entry name" value="HMA"/>
    <property type="match status" value="1"/>
</dbReference>
<dbReference type="SFLD" id="SFLDG00002">
    <property type="entry name" value="C1.7:_P-type_atpase_like"/>
    <property type="match status" value="1"/>
</dbReference>
<dbReference type="InterPro" id="IPR001757">
    <property type="entry name" value="P_typ_ATPase"/>
</dbReference>
<dbReference type="PROSITE" id="PS00154">
    <property type="entry name" value="ATPASE_E1_E2"/>
    <property type="match status" value="1"/>
</dbReference>
<keyword evidence="11" id="KW-1278">Translocase</keyword>
<evidence type="ECO:0000256" key="10">
    <source>
        <dbReference type="ARBA" id="ARBA00022842"/>
    </source>
</evidence>
<dbReference type="Gene3D" id="2.70.150.10">
    <property type="entry name" value="Calcium-transporting ATPase, cytoplasmic transduction domain A"/>
    <property type="match status" value="1"/>
</dbReference>
<feature type="transmembrane region" description="Helical" evidence="15">
    <location>
        <begin position="456"/>
        <end position="480"/>
    </location>
</feature>
<evidence type="ECO:0000256" key="5">
    <source>
        <dbReference type="ARBA" id="ARBA00022553"/>
    </source>
</evidence>
<dbReference type="GO" id="GO:0005524">
    <property type="term" value="F:ATP binding"/>
    <property type="evidence" value="ECO:0007669"/>
    <property type="project" value="UniProtKB-UniRule"/>
</dbReference>
<dbReference type="AlphaFoldDB" id="A0A1T1H9Q7"/>
<dbReference type="PROSITE" id="PS01229">
    <property type="entry name" value="COF_2"/>
    <property type="match status" value="1"/>
</dbReference>
<feature type="transmembrane region" description="Helical" evidence="15">
    <location>
        <begin position="180"/>
        <end position="200"/>
    </location>
</feature>
<keyword evidence="6 15" id="KW-0812">Transmembrane</keyword>
<dbReference type="EMBL" id="MTSD02000005">
    <property type="protein sequence ID" value="OOV86594.1"/>
    <property type="molecule type" value="Genomic_DNA"/>
</dbReference>
<protein>
    <recommendedName>
        <fullName evidence="16">HMA domain-containing protein</fullName>
    </recommendedName>
</protein>
<organism evidence="17 18">
    <name type="scientific">Oceanospirillum linum</name>
    <dbReference type="NCBI Taxonomy" id="966"/>
    <lineage>
        <taxon>Bacteria</taxon>
        <taxon>Pseudomonadati</taxon>
        <taxon>Pseudomonadota</taxon>
        <taxon>Gammaproteobacteria</taxon>
        <taxon>Oceanospirillales</taxon>
        <taxon>Oceanospirillaceae</taxon>
        <taxon>Oceanospirillum</taxon>
    </lineage>
</organism>
<dbReference type="Pfam" id="PF00403">
    <property type="entry name" value="HMA"/>
    <property type="match status" value="1"/>
</dbReference>
<dbReference type="Pfam" id="PF00702">
    <property type="entry name" value="Hydrolase"/>
    <property type="match status" value="1"/>
</dbReference>
<evidence type="ECO:0000313" key="18">
    <source>
        <dbReference type="Proteomes" id="UP000190064"/>
    </source>
</evidence>
<evidence type="ECO:0000256" key="11">
    <source>
        <dbReference type="ARBA" id="ARBA00022967"/>
    </source>
</evidence>
<dbReference type="InterPro" id="IPR023214">
    <property type="entry name" value="HAD_sf"/>
</dbReference>
<dbReference type="Gene3D" id="3.30.70.100">
    <property type="match status" value="1"/>
</dbReference>
<dbReference type="NCBIfam" id="TIGR01511">
    <property type="entry name" value="ATPase-IB1_Cu"/>
    <property type="match status" value="1"/>
</dbReference>
<dbReference type="InterPro" id="IPR006121">
    <property type="entry name" value="HMA_dom"/>
</dbReference>
<dbReference type="GO" id="GO:0005886">
    <property type="term" value="C:plasma membrane"/>
    <property type="evidence" value="ECO:0007669"/>
    <property type="project" value="UniProtKB-SubCell"/>
</dbReference>
<dbReference type="FunFam" id="2.70.150.10:FF:000002">
    <property type="entry name" value="Copper-transporting ATPase 1, putative"/>
    <property type="match status" value="1"/>
</dbReference>
<dbReference type="InterPro" id="IPR027256">
    <property type="entry name" value="P-typ_ATPase_IB"/>
</dbReference>
<keyword evidence="13" id="KW-0406">Ion transport</keyword>
<feature type="transmembrane region" description="Helical" evidence="15">
    <location>
        <begin position="756"/>
        <end position="775"/>
    </location>
</feature>
<evidence type="ECO:0000256" key="6">
    <source>
        <dbReference type="ARBA" id="ARBA00022692"/>
    </source>
</evidence>
<dbReference type="PANTHER" id="PTHR43520">
    <property type="entry name" value="ATP7, ISOFORM B"/>
    <property type="match status" value="1"/>
</dbReference>
<dbReference type="NCBIfam" id="TIGR01512">
    <property type="entry name" value="ATPase-IB2_Cd"/>
    <property type="match status" value="1"/>
</dbReference>
<dbReference type="InterPro" id="IPR044492">
    <property type="entry name" value="P_typ_ATPase_HD_dom"/>
</dbReference>
<dbReference type="PANTHER" id="PTHR43520:SF5">
    <property type="entry name" value="CATION-TRANSPORTING P-TYPE ATPASE-RELATED"/>
    <property type="match status" value="1"/>
</dbReference>
<dbReference type="PROSITE" id="PS01047">
    <property type="entry name" value="HMA_1"/>
    <property type="match status" value="1"/>
</dbReference>
<dbReference type="PROSITE" id="PS50846">
    <property type="entry name" value="HMA_2"/>
    <property type="match status" value="1"/>
</dbReference>
<evidence type="ECO:0000256" key="14">
    <source>
        <dbReference type="ARBA" id="ARBA00023136"/>
    </source>
</evidence>
<evidence type="ECO:0000256" key="12">
    <source>
        <dbReference type="ARBA" id="ARBA00022989"/>
    </source>
</evidence>
<dbReference type="Pfam" id="PF12156">
    <property type="entry name" value="ATPase-cat_bd"/>
    <property type="match status" value="1"/>
</dbReference>
<reference evidence="17" key="1">
    <citation type="submission" date="2017-02" db="EMBL/GenBank/DDBJ databases">
        <title>Draft Genome Sequence of the Salt Water Bacterium Oceanospirillum linum ATCC 11336.</title>
        <authorList>
            <person name="Trachtenberg A.M."/>
            <person name="Carney J.G."/>
            <person name="Linnane J.D."/>
            <person name="Rheaume B.A."/>
            <person name="Pitts N.L."/>
            <person name="Mykles D.L."/>
            <person name="Maclea K.S."/>
        </authorList>
    </citation>
    <scope>NUCLEOTIDE SEQUENCE [LARGE SCALE GENOMIC DNA]</scope>
    <source>
        <strain evidence="17">ATCC 11336</strain>
    </source>
</reference>
<keyword evidence="10" id="KW-0460">Magnesium</keyword>
<feature type="transmembrane region" description="Helical" evidence="15">
    <location>
        <begin position="212"/>
        <end position="233"/>
    </location>
</feature>
<dbReference type="CDD" id="cd02079">
    <property type="entry name" value="P-type_ATPase_HM"/>
    <property type="match status" value="1"/>
</dbReference>
<dbReference type="InterPro" id="IPR023299">
    <property type="entry name" value="ATPase_P-typ_cyto_dom_N"/>
</dbReference>
<evidence type="ECO:0000256" key="8">
    <source>
        <dbReference type="ARBA" id="ARBA00022741"/>
    </source>
</evidence>
<dbReference type="GO" id="GO:0043682">
    <property type="term" value="F:P-type divalent copper transporter activity"/>
    <property type="evidence" value="ECO:0007669"/>
    <property type="project" value="TreeGrafter"/>
</dbReference>
<evidence type="ECO:0000256" key="1">
    <source>
        <dbReference type="ARBA" id="ARBA00004651"/>
    </source>
</evidence>
<proteinExistence type="inferred from homology"/>
<dbReference type="InterPro" id="IPR008250">
    <property type="entry name" value="ATPase_P-typ_transduc_dom_A_sf"/>
</dbReference>
<evidence type="ECO:0000256" key="13">
    <source>
        <dbReference type="ARBA" id="ARBA00023065"/>
    </source>
</evidence>
<dbReference type="InterPro" id="IPR059000">
    <property type="entry name" value="ATPase_P-type_domA"/>
</dbReference>
<sequence length="816" mass="88998">MSLSCYHCGEPVPAGSSFSVVIEGEKQPMCCIGCEAVAHAIVNGGLENYYRFRDAPATRPDDMTDEQQAAFALYDREDVQESFVRDLGNGIKEASLAIDGITCAACVWLIEHQVSQSSGVETIRVNLSNHRATMRWSPDQIELSKLMTMFAAIGFQAYPYQADEQQERLVKQEKKTIRRLIIAGLGMMQAMMFAIMLYAGAFEEMEEQYVMLFRWLSLIVSAPVILYSAQPFFRAAFRDLKSRHLTMDVPVSLAIGVAFAASAWATITNSGEVYFDSVSMFTFFLLFGRYLEMRARHRIGRSGNALNTLIPTSTTRLTKGETADQEEVVLTRELNEGDILLIKPGHTLPADGIIIEGQSSLNESALTGEYMPVSKAAGDKVLAGTMNIESPLKIRVEQTGQNARVANIAHLLDRAFSERPKTAEITNKVAHWFVLGVLISTCGVGLFWWQHSPEDAFWIVLSVLVVTCPCALSLATPTALTTSTNALREQGILVTRGHVVESLAQATRIVFDKTGTLTEGRLILTETRVLNDTITEEDALKLAAALERTSEHPIARAFDEYRGFYLAEDVRSIPGKGLSGTILGEVYRIGTPGFATDNNQPPELPDNGQWLLLSRNTQPVAWFSIGDRIRSGAKDAVSALQSLGLEVDLLSGDQSGAVSVIAQSIGIRNIRSGASPEDKLAYIRQLQEQGERIIMVGDGVNDIPVLAGADISIAMGTATDLAKTSADAILMSGQLQRIPEGITLSQKTRRIIRQNLTWAAGYNLTALPLAAAGVIPPYLAAIGMSASSLIVALNALRLNAKLPQLTSPERQKELHT</sequence>
<keyword evidence="14 15" id="KW-0472">Membrane</keyword>
<keyword evidence="12 15" id="KW-1133">Transmembrane helix</keyword>
<dbReference type="NCBIfam" id="TIGR01525">
    <property type="entry name" value="ATPase-IB_hvy"/>
    <property type="match status" value="1"/>
</dbReference>
<name>A0A1T1H9Q7_OCELI</name>
<evidence type="ECO:0000256" key="15">
    <source>
        <dbReference type="RuleBase" id="RU362081"/>
    </source>
</evidence>
<comment type="subcellular location">
    <subcellularLocation>
        <location evidence="1">Cell membrane</location>
        <topology evidence="1">Multi-pass membrane protein</topology>
    </subcellularLocation>
</comment>
<feature type="transmembrane region" description="Helical" evidence="15">
    <location>
        <begin position="429"/>
        <end position="450"/>
    </location>
</feature>
<keyword evidence="7 15" id="KW-0479">Metal-binding</keyword>
<evidence type="ECO:0000256" key="7">
    <source>
        <dbReference type="ARBA" id="ARBA00022723"/>
    </source>
</evidence>
<dbReference type="STRING" id="966.BTA35_0211855"/>
<dbReference type="SUPFAM" id="SSF81653">
    <property type="entry name" value="Calcium ATPase, transduction domain A"/>
    <property type="match status" value="1"/>
</dbReference>
<feature type="domain" description="HMA" evidence="16">
    <location>
        <begin position="92"/>
        <end position="158"/>
    </location>
</feature>
<evidence type="ECO:0000313" key="17">
    <source>
        <dbReference type="EMBL" id="OOV86594.1"/>
    </source>
</evidence>
<dbReference type="InterPro" id="IPR021993">
    <property type="entry name" value="ATPase-cat-bd"/>
</dbReference>
<accession>A0A1T1H9Q7</accession>
<evidence type="ECO:0000256" key="4">
    <source>
        <dbReference type="ARBA" id="ARBA00022475"/>
    </source>
</evidence>
<dbReference type="InterPro" id="IPR036163">
    <property type="entry name" value="HMA_dom_sf"/>
</dbReference>
<keyword evidence="4 15" id="KW-1003">Cell membrane</keyword>
<keyword evidence="9 15" id="KW-0067">ATP-binding</keyword>
<dbReference type="SUPFAM" id="SSF81665">
    <property type="entry name" value="Calcium ATPase, transmembrane domain M"/>
    <property type="match status" value="1"/>
</dbReference>
<dbReference type="InterPro" id="IPR018303">
    <property type="entry name" value="ATPase_P-typ_P_site"/>
</dbReference>
<dbReference type="SUPFAM" id="SSF55008">
    <property type="entry name" value="HMA, heavy metal-associated domain"/>
    <property type="match status" value="1"/>
</dbReference>
<dbReference type="SFLD" id="SFLDS00003">
    <property type="entry name" value="Haloacid_Dehalogenase"/>
    <property type="match status" value="1"/>
</dbReference>
<feature type="transmembrane region" description="Helical" evidence="15">
    <location>
        <begin position="273"/>
        <end position="291"/>
    </location>
</feature>
<keyword evidence="8 15" id="KW-0547">Nucleotide-binding</keyword>
<dbReference type="Gene3D" id="3.40.1110.10">
    <property type="entry name" value="Calcium-transporting ATPase, cytoplasmic domain N"/>
    <property type="match status" value="1"/>
</dbReference>
<dbReference type="Gene3D" id="3.40.50.1000">
    <property type="entry name" value="HAD superfamily/HAD-like"/>
    <property type="match status" value="1"/>
</dbReference>
<dbReference type="GO" id="GO:0005507">
    <property type="term" value="F:copper ion binding"/>
    <property type="evidence" value="ECO:0007669"/>
    <property type="project" value="TreeGrafter"/>
</dbReference>
<dbReference type="PRINTS" id="PR00119">
    <property type="entry name" value="CATATPASE"/>
</dbReference>
<evidence type="ECO:0000259" key="16">
    <source>
        <dbReference type="PROSITE" id="PS50846"/>
    </source>
</evidence>
<dbReference type="NCBIfam" id="TIGR01494">
    <property type="entry name" value="ATPase_P-type"/>
    <property type="match status" value="1"/>
</dbReference>
<dbReference type="Pfam" id="PF00122">
    <property type="entry name" value="E1-E2_ATPase"/>
    <property type="match status" value="1"/>
</dbReference>
<feature type="transmembrane region" description="Helical" evidence="15">
    <location>
        <begin position="245"/>
        <end position="267"/>
    </location>
</feature>
<dbReference type="SFLD" id="SFLDF00027">
    <property type="entry name" value="p-type_atpase"/>
    <property type="match status" value="1"/>
</dbReference>
<dbReference type="InterPro" id="IPR023298">
    <property type="entry name" value="ATPase_P-typ_TM_dom_sf"/>
</dbReference>
<dbReference type="Proteomes" id="UP000190064">
    <property type="component" value="Unassembled WGS sequence"/>
</dbReference>
<dbReference type="SUPFAM" id="SSF56784">
    <property type="entry name" value="HAD-like"/>
    <property type="match status" value="1"/>
</dbReference>
<dbReference type="GO" id="GO:0055070">
    <property type="term" value="P:copper ion homeostasis"/>
    <property type="evidence" value="ECO:0007669"/>
    <property type="project" value="TreeGrafter"/>
</dbReference>
<keyword evidence="18" id="KW-1185">Reference proteome</keyword>